<proteinExistence type="predicted"/>
<evidence type="ECO:0008006" key="6">
    <source>
        <dbReference type="Google" id="ProtNLM"/>
    </source>
</evidence>
<evidence type="ECO:0000313" key="5">
    <source>
        <dbReference type="Proteomes" id="UP000194127"/>
    </source>
</evidence>
<dbReference type="Pfam" id="PF12657">
    <property type="entry name" value="TFIIIC_delta"/>
    <property type="match status" value="1"/>
</dbReference>
<dbReference type="PANTHER" id="PTHR15496">
    <property type="entry name" value="GENERAL TRANSCRIPTION FACTOR 3C POLYPEPTIDE 4 FAMILY"/>
    <property type="match status" value="1"/>
</dbReference>
<dbReference type="EMBL" id="KZ110594">
    <property type="protein sequence ID" value="OSX64141.1"/>
    <property type="molecule type" value="Genomic_DNA"/>
</dbReference>
<dbReference type="AlphaFoldDB" id="A0A1X6N6A0"/>
<evidence type="ECO:0000313" key="4">
    <source>
        <dbReference type="EMBL" id="OSX64141.1"/>
    </source>
</evidence>
<keyword evidence="5" id="KW-1185">Reference proteome</keyword>
<name>A0A1X6N6A0_9APHY</name>
<dbReference type="Proteomes" id="UP000194127">
    <property type="component" value="Unassembled WGS sequence"/>
</dbReference>
<dbReference type="Pfam" id="PF12660">
    <property type="entry name" value="zf-TFIIIC"/>
    <property type="match status" value="1"/>
</dbReference>
<dbReference type="GO" id="GO:0000127">
    <property type="term" value="C:transcription factor TFIIIC complex"/>
    <property type="evidence" value="ECO:0007669"/>
    <property type="project" value="InterPro"/>
</dbReference>
<feature type="domain" description="Transcription factor IIIC putative zinc-finger" evidence="3">
    <location>
        <begin position="655"/>
        <end position="751"/>
    </location>
</feature>
<protein>
    <recommendedName>
        <fullName evidence="6">Transcription factor IIIC putative zinc-finger domain-containing protein</fullName>
    </recommendedName>
</protein>
<reference evidence="4 5" key="1">
    <citation type="submission" date="2017-04" db="EMBL/GenBank/DDBJ databases">
        <title>Genome Sequence of the Model Brown-Rot Fungus Postia placenta SB12.</title>
        <authorList>
            <consortium name="DOE Joint Genome Institute"/>
            <person name="Gaskell J."/>
            <person name="Kersten P."/>
            <person name="Larrondo L.F."/>
            <person name="Canessa P."/>
            <person name="Martinez D."/>
            <person name="Hibbett D."/>
            <person name="Schmoll M."/>
            <person name="Kubicek C.P."/>
            <person name="Martinez A.T."/>
            <person name="Yadav J."/>
            <person name="Master E."/>
            <person name="Magnuson J.K."/>
            <person name="James T."/>
            <person name="Yaver D."/>
            <person name="Berka R."/>
            <person name="Labutti K."/>
            <person name="Lipzen A."/>
            <person name="Aerts A."/>
            <person name="Barry K."/>
            <person name="Henrissat B."/>
            <person name="Blanchette R."/>
            <person name="Grigoriev I."/>
            <person name="Cullen D."/>
        </authorList>
    </citation>
    <scope>NUCLEOTIDE SEQUENCE [LARGE SCALE GENOMIC DNA]</scope>
    <source>
        <strain evidence="4 5">MAD-698-R-SB12</strain>
    </source>
</reference>
<dbReference type="InterPro" id="IPR044230">
    <property type="entry name" value="GTF3C4"/>
</dbReference>
<dbReference type="STRING" id="670580.A0A1X6N6A0"/>
<dbReference type="SUPFAM" id="SSF50978">
    <property type="entry name" value="WD40 repeat-like"/>
    <property type="match status" value="1"/>
</dbReference>
<dbReference type="RefSeq" id="XP_024340935.1">
    <property type="nucleotide sequence ID" value="XM_024484809.1"/>
</dbReference>
<dbReference type="PANTHER" id="PTHR15496:SF2">
    <property type="entry name" value="GENERAL TRANSCRIPTION FACTOR 3C POLYPEPTIDE 4"/>
    <property type="match status" value="1"/>
</dbReference>
<feature type="domain" description="Transcription factor IIIC 90kDa subunit N-terminal" evidence="2">
    <location>
        <begin position="26"/>
        <end position="153"/>
    </location>
</feature>
<evidence type="ECO:0000259" key="3">
    <source>
        <dbReference type="Pfam" id="PF12660"/>
    </source>
</evidence>
<evidence type="ECO:0000259" key="2">
    <source>
        <dbReference type="Pfam" id="PF12657"/>
    </source>
</evidence>
<evidence type="ECO:0000256" key="1">
    <source>
        <dbReference type="SAM" id="SignalP"/>
    </source>
</evidence>
<keyword evidence="1" id="KW-0732">Signal</keyword>
<dbReference type="GO" id="GO:0006384">
    <property type="term" value="P:transcription initiation at RNA polymerase III promoter"/>
    <property type="evidence" value="ECO:0007669"/>
    <property type="project" value="InterPro"/>
</dbReference>
<feature type="chain" id="PRO_5010877788" description="Transcription factor IIIC putative zinc-finger domain-containing protein" evidence="1">
    <location>
        <begin position="18"/>
        <end position="755"/>
    </location>
</feature>
<sequence length="755" mass="83142">MARVLVLSSLSLTGISAIPSLSCVQWSDDGQLLLQTRNALYIMSPEMGISLGTLTSAIRQTPDARNGQGGSRLFRWRKTVISQRGGCTHQWPVDCQDFAAVSLGSIDPVLRRVAASPSNVTADAGCLLAVLNSNMELAIWGPVKNRLIGEWTQAGLFLIMDIYPTGIEWSSQADFGLSPAPQIDGSLLAVGNRAGSVSFIRVNVDGTYESRPVANITLSDRWLTHVAWSSWRLSESLKCEAFVACGVGDGSIVLVKVVQDVRPIPAAAGFFPIYELQATFEVLDIRPSDSNGRGITGMHWVDPVLVFFTAGFVHLYSHVNSDEIWSGGRAIPLHTTSLAVSSSTLCPPSGVTYVPSDDILVVSLTEGSFHVIYSLSTEPTDVPPSSKTTCTSTEMSRACRLACSEVEAETLSWKDVNRIHGFASYDYRGTYVWLHEICQPADFSYKHDAKHVSMLVVAHLQEEPGDDELVGYIQHRIRSSKAYTGQTPVALLRPDFLHLRESKKLSRILPDIIRVLDSTSPGDVVQFEVADYEGELSADIRNEFMKSLSTHLFGWDSLFRQRALLVLGEFCKQLSTQSLATACSHIVSRIWCHVLHALIRHMRGIFRLVTAADVPFLLKLTWNSTLPSMPTTLVQQAEDLKRLIRTVVPHEACSDQQGLSDLCPACHTRITIEDISTAACPNGHVWSRCSITSFVLATPVVRTCIGCHRKAFLPPSQMTDPRWLPVEVRDSWLVADLLEAVRRCLYCGNTFVTLV</sequence>
<dbReference type="OrthoDB" id="421374at2759"/>
<dbReference type="InterPro" id="IPR024761">
    <property type="entry name" value="TFIIIC_delta_N"/>
</dbReference>
<dbReference type="GeneID" id="36329758"/>
<dbReference type="GO" id="GO:0004402">
    <property type="term" value="F:histone acetyltransferase activity"/>
    <property type="evidence" value="ECO:0007669"/>
    <property type="project" value="InterPro"/>
</dbReference>
<dbReference type="InterPro" id="IPR024764">
    <property type="entry name" value="TFIIIC_Znf"/>
</dbReference>
<accession>A0A1X6N6A0</accession>
<dbReference type="InterPro" id="IPR036322">
    <property type="entry name" value="WD40_repeat_dom_sf"/>
</dbReference>
<organism evidence="4 5">
    <name type="scientific">Postia placenta MAD-698-R-SB12</name>
    <dbReference type="NCBI Taxonomy" id="670580"/>
    <lineage>
        <taxon>Eukaryota</taxon>
        <taxon>Fungi</taxon>
        <taxon>Dikarya</taxon>
        <taxon>Basidiomycota</taxon>
        <taxon>Agaricomycotina</taxon>
        <taxon>Agaricomycetes</taxon>
        <taxon>Polyporales</taxon>
        <taxon>Adustoporiaceae</taxon>
        <taxon>Rhodonia</taxon>
    </lineage>
</organism>
<feature type="signal peptide" evidence="1">
    <location>
        <begin position="1"/>
        <end position="17"/>
    </location>
</feature>
<gene>
    <name evidence="4" type="ORF">POSPLADRAFT_1137627</name>
</gene>